<dbReference type="PANTHER" id="PTHR35138:SF1">
    <property type="entry name" value="MYB-LIKE DOMAIN-CONTAINING PROTEIN"/>
    <property type="match status" value="1"/>
</dbReference>
<sequence>MHAHDSGFGFPSTVRISTGKGRGPDFVGQVFSMCDLSGFGLMSVSTNIDIPFLSKRTPEWLKKIYAALTKSDRKNGPFFRFLWIWLMQEKGKRREEEKGEGKRRRGEIAREVELDGSRI</sequence>
<dbReference type="OrthoDB" id="1926316at2759"/>
<dbReference type="Gramene" id="OE9A057353T1">
    <property type="protein sequence ID" value="OE9A057353C1"/>
    <property type="gene ID" value="OE9A057353"/>
</dbReference>
<comment type="caution">
    <text evidence="1">The sequence shown here is derived from an EMBL/GenBank/DDBJ whole genome shotgun (WGS) entry which is preliminary data.</text>
</comment>
<dbReference type="AlphaFoldDB" id="A0A8S0TX41"/>
<keyword evidence="2" id="KW-1185">Reference proteome</keyword>
<proteinExistence type="predicted"/>
<organism evidence="1 2">
    <name type="scientific">Olea europaea subsp. europaea</name>
    <dbReference type="NCBI Taxonomy" id="158383"/>
    <lineage>
        <taxon>Eukaryota</taxon>
        <taxon>Viridiplantae</taxon>
        <taxon>Streptophyta</taxon>
        <taxon>Embryophyta</taxon>
        <taxon>Tracheophyta</taxon>
        <taxon>Spermatophyta</taxon>
        <taxon>Magnoliopsida</taxon>
        <taxon>eudicotyledons</taxon>
        <taxon>Gunneridae</taxon>
        <taxon>Pentapetalae</taxon>
        <taxon>asterids</taxon>
        <taxon>lamiids</taxon>
        <taxon>Lamiales</taxon>
        <taxon>Oleaceae</taxon>
        <taxon>Oleeae</taxon>
        <taxon>Olea</taxon>
    </lineage>
</organism>
<name>A0A8S0TX41_OLEEU</name>
<protein>
    <submittedName>
        <fullName evidence="1">Nuclear transcription factor Y subunit B-5</fullName>
    </submittedName>
</protein>
<dbReference type="PANTHER" id="PTHR35138">
    <property type="entry name" value="OS01G0225300 PROTEIN"/>
    <property type="match status" value="1"/>
</dbReference>
<dbReference type="EMBL" id="CACTIH010007349">
    <property type="protein sequence ID" value="CAA3010688.1"/>
    <property type="molecule type" value="Genomic_DNA"/>
</dbReference>
<evidence type="ECO:0000313" key="2">
    <source>
        <dbReference type="Proteomes" id="UP000594638"/>
    </source>
</evidence>
<gene>
    <name evidence="1" type="ORF">OLEA9_A057353</name>
</gene>
<reference evidence="1 2" key="1">
    <citation type="submission" date="2019-12" db="EMBL/GenBank/DDBJ databases">
        <authorList>
            <person name="Alioto T."/>
            <person name="Alioto T."/>
            <person name="Gomez Garrido J."/>
        </authorList>
    </citation>
    <scope>NUCLEOTIDE SEQUENCE [LARGE SCALE GENOMIC DNA]</scope>
</reference>
<accession>A0A8S0TX41</accession>
<dbReference type="Proteomes" id="UP000594638">
    <property type="component" value="Unassembled WGS sequence"/>
</dbReference>
<evidence type="ECO:0000313" key="1">
    <source>
        <dbReference type="EMBL" id="CAA3010688.1"/>
    </source>
</evidence>